<reference evidence="2 3" key="1">
    <citation type="submission" date="2017-06" db="EMBL/GenBank/DDBJ databases">
        <title>Ensifer strains isolated from leguminous trees and herbs display diverse denitrification phenotypes with some acting as strong N2O sinks.</title>
        <authorList>
            <person name="Woliy K."/>
            <person name="Mania D."/>
            <person name="Bakken L.R."/>
            <person name="Frostegard A."/>
        </authorList>
    </citation>
    <scope>NUCLEOTIDE SEQUENCE [LARGE SCALE GENOMIC DNA]</scope>
    <source>
        <strain evidence="2 3">AC50a</strain>
    </source>
</reference>
<sequence length="64" mass="6777">MVCGRFPSPGRRDLPLTLTLSPRARRGDVPTETPAVMVANAATASPFSPPAGRRCRQADEGPES</sequence>
<accession>A0A2J0Z0W9</accession>
<dbReference type="AlphaFoldDB" id="A0A2J0Z0W9"/>
<evidence type="ECO:0000256" key="1">
    <source>
        <dbReference type="SAM" id="MobiDB-lite"/>
    </source>
</evidence>
<evidence type="ECO:0000313" key="2">
    <source>
        <dbReference type="EMBL" id="PJR14124.1"/>
    </source>
</evidence>
<feature type="region of interest" description="Disordered" evidence="1">
    <location>
        <begin position="1"/>
        <end position="64"/>
    </location>
</feature>
<comment type="caution">
    <text evidence="2">The sequence shown here is derived from an EMBL/GenBank/DDBJ whole genome shotgun (WGS) entry which is preliminary data.</text>
</comment>
<organism evidence="2 3">
    <name type="scientific">Rhizobium meliloti</name>
    <name type="common">Ensifer meliloti</name>
    <name type="synonym">Sinorhizobium meliloti</name>
    <dbReference type="NCBI Taxonomy" id="382"/>
    <lineage>
        <taxon>Bacteria</taxon>
        <taxon>Pseudomonadati</taxon>
        <taxon>Pseudomonadota</taxon>
        <taxon>Alphaproteobacteria</taxon>
        <taxon>Hyphomicrobiales</taxon>
        <taxon>Rhizobiaceae</taxon>
        <taxon>Sinorhizobium/Ensifer group</taxon>
        <taxon>Sinorhizobium</taxon>
    </lineage>
</organism>
<dbReference type="EMBL" id="NJGD01000007">
    <property type="protein sequence ID" value="PJR14124.1"/>
    <property type="molecule type" value="Genomic_DNA"/>
</dbReference>
<proteinExistence type="predicted"/>
<protein>
    <submittedName>
        <fullName evidence="2">Uncharacterized protein</fullName>
    </submittedName>
</protein>
<name>A0A2J0Z0W9_RHIML</name>
<dbReference type="Proteomes" id="UP000231987">
    <property type="component" value="Unassembled WGS sequence"/>
</dbReference>
<evidence type="ECO:0000313" key="3">
    <source>
        <dbReference type="Proteomes" id="UP000231987"/>
    </source>
</evidence>
<gene>
    <name evidence="2" type="ORF">CEJ86_17110</name>
</gene>